<dbReference type="EMBL" id="CP000250">
    <property type="protein sequence ID" value="ABD09274.1"/>
    <property type="molecule type" value="Genomic_DNA"/>
</dbReference>
<evidence type="ECO:0000256" key="4">
    <source>
        <dbReference type="ARBA" id="ARBA00023125"/>
    </source>
</evidence>
<dbReference type="InterPro" id="IPR039422">
    <property type="entry name" value="MarR/SlyA-like"/>
</dbReference>
<protein>
    <submittedName>
        <fullName evidence="7">Transcriptional regulator, MarR family</fullName>
    </submittedName>
</protein>
<dbReference type="Pfam" id="PF22381">
    <property type="entry name" value="Staph_reg_Sar_Rot"/>
    <property type="match status" value="1"/>
</dbReference>
<evidence type="ECO:0000256" key="2">
    <source>
        <dbReference type="ARBA" id="ARBA00022490"/>
    </source>
</evidence>
<accession>Q2IR86</accession>
<keyword evidence="2" id="KW-0963">Cytoplasm</keyword>
<comment type="subcellular location">
    <subcellularLocation>
        <location evidence="1">Cytoplasm</location>
    </subcellularLocation>
</comment>
<dbReference type="KEGG" id="rpb:RPB_4591"/>
<evidence type="ECO:0000256" key="3">
    <source>
        <dbReference type="ARBA" id="ARBA00023015"/>
    </source>
</evidence>
<evidence type="ECO:0000313" key="8">
    <source>
        <dbReference type="Proteomes" id="UP000008809"/>
    </source>
</evidence>
<dbReference type="PANTHER" id="PTHR33164:SF5">
    <property type="entry name" value="ORGANIC HYDROPEROXIDE RESISTANCE TRANSCRIPTIONAL REGULATOR"/>
    <property type="match status" value="1"/>
</dbReference>
<feature type="domain" description="HTH marR-type" evidence="6">
    <location>
        <begin position="46"/>
        <end position="176"/>
    </location>
</feature>
<dbReference type="HOGENOM" id="CLU_083287_3_2_5"/>
<dbReference type="PROSITE" id="PS50995">
    <property type="entry name" value="HTH_MARR_2"/>
    <property type="match status" value="1"/>
</dbReference>
<evidence type="ECO:0000256" key="1">
    <source>
        <dbReference type="ARBA" id="ARBA00004496"/>
    </source>
</evidence>
<evidence type="ECO:0000313" key="7">
    <source>
        <dbReference type="EMBL" id="ABD09274.1"/>
    </source>
</evidence>
<dbReference type="GO" id="GO:0006950">
    <property type="term" value="P:response to stress"/>
    <property type="evidence" value="ECO:0007669"/>
    <property type="project" value="TreeGrafter"/>
</dbReference>
<dbReference type="GO" id="GO:0003677">
    <property type="term" value="F:DNA binding"/>
    <property type="evidence" value="ECO:0007669"/>
    <property type="project" value="UniProtKB-KW"/>
</dbReference>
<keyword evidence="3" id="KW-0805">Transcription regulation</keyword>
<dbReference type="eggNOG" id="COG1846">
    <property type="taxonomic scope" value="Bacteria"/>
</dbReference>
<evidence type="ECO:0000256" key="5">
    <source>
        <dbReference type="ARBA" id="ARBA00023163"/>
    </source>
</evidence>
<keyword evidence="5" id="KW-0804">Transcription</keyword>
<dbReference type="AlphaFoldDB" id="Q2IR86"/>
<dbReference type="InterPro" id="IPR036388">
    <property type="entry name" value="WH-like_DNA-bd_sf"/>
</dbReference>
<dbReference type="FunFam" id="1.10.10.10:FF:000163">
    <property type="entry name" value="MarR family transcriptional regulator"/>
    <property type="match status" value="1"/>
</dbReference>
<dbReference type="SMART" id="SM00347">
    <property type="entry name" value="HTH_MARR"/>
    <property type="match status" value="1"/>
</dbReference>
<sequence length="182" mass="20813">MTRPACTRPPNSRLTIYRAQYKSTVMKSSAPSTARPLRPADKLKLETQLCFALYSTLLGVNKVYRSLLRAFDLTYPQYLVMLVLWEKDQVNVSEICDQLYLETTTLTPLLKRLEARGLIRRRRSAEDERQVIVSLTDEGRALRQQVRHVPDCLGAAMGGSVEEIVELRDKLKKVRSKLFEAA</sequence>
<keyword evidence="8" id="KW-1185">Reference proteome</keyword>
<dbReference type="InterPro" id="IPR055166">
    <property type="entry name" value="Transc_reg_Sar_Rot_HTH"/>
</dbReference>
<dbReference type="InterPro" id="IPR000835">
    <property type="entry name" value="HTH_MarR-typ"/>
</dbReference>
<dbReference type="SUPFAM" id="SSF46785">
    <property type="entry name" value="Winged helix' DNA-binding domain"/>
    <property type="match status" value="1"/>
</dbReference>
<keyword evidence="4" id="KW-0238">DNA-binding</keyword>
<dbReference type="Gene3D" id="1.10.10.10">
    <property type="entry name" value="Winged helix-like DNA-binding domain superfamily/Winged helix DNA-binding domain"/>
    <property type="match status" value="1"/>
</dbReference>
<dbReference type="GO" id="GO:0005737">
    <property type="term" value="C:cytoplasm"/>
    <property type="evidence" value="ECO:0007669"/>
    <property type="project" value="UniProtKB-SubCell"/>
</dbReference>
<dbReference type="InterPro" id="IPR036390">
    <property type="entry name" value="WH_DNA-bd_sf"/>
</dbReference>
<name>Q2IR86_RHOP2</name>
<dbReference type="GO" id="GO:0003700">
    <property type="term" value="F:DNA-binding transcription factor activity"/>
    <property type="evidence" value="ECO:0007669"/>
    <property type="project" value="InterPro"/>
</dbReference>
<dbReference type="PANTHER" id="PTHR33164">
    <property type="entry name" value="TRANSCRIPTIONAL REGULATOR, MARR FAMILY"/>
    <property type="match status" value="1"/>
</dbReference>
<dbReference type="STRING" id="316058.RPB_4591"/>
<organism evidence="7 8">
    <name type="scientific">Rhodopseudomonas palustris (strain HaA2)</name>
    <dbReference type="NCBI Taxonomy" id="316058"/>
    <lineage>
        <taxon>Bacteria</taxon>
        <taxon>Pseudomonadati</taxon>
        <taxon>Pseudomonadota</taxon>
        <taxon>Alphaproteobacteria</taxon>
        <taxon>Hyphomicrobiales</taxon>
        <taxon>Nitrobacteraceae</taxon>
        <taxon>Rhodopseudomonas</taxon>
    </lineage>
</organism>
<gene>
    <name evidence="7" type="ordered locus">RPB_4591</name>
</gene>
<evidence type="ECO:0000259" key="6">
    <source>
        <dbReference type="PROSITE" id="PS50995"/>
    </source>
</evidence>
<dbReference type="Proteomes" id="UP000008809">
    <property type="component" value="Chromosome"/>
</dbReference>
<reference evidence="7 8" key="1">
    <citation type="submission" date="2006-01" db="EMBL/GenBank/DDBJ databases">
        <title>Complete sequence of Rhodopseudomonas palustris HaA2.</title>
        <authorList>
            <consortium name="US DOE Joint Genome Institute"/>
            <person name="Copeland A."/>
            <person name="Lucas S."/>
            <person name="Lapidus A."/>
            <person name="Barry K."/>
            <person name="Detter J.C."/>
            <person name="Glavina T."/>
            <person name="Hammon N."/>
            <person name="Israni S."/>
            <person name="Pitluck S."/>
            <person name="Chain P."/>
            <person name="Malfatti S."/>
            <person name="Shin M."/>
            <person name="Vergez L."/>
            <person name="Schmutz J."/>
            <person name="Larimer F."/>
            <person name="Land M."/>
            <person name="Hauser L."/>
            <person name="Pelletier D.A."/>
            <person name="Kyrpides N."/>
            <person name="Anderson I."/>
            <person name="Oda Y."/>
            <person name="Harwood C.S."/>
            <person name="Richardson P."/>
        </authorList>
    </citation>
    <scope>NUCLEOTIDE SEQUENCE [LARGE SCALE GENOMIC DNA]</scope>
    <source>
        <strain evidence="7 8">HaA2</strain>
    </source>
</reference>
<dbReference type="PRINTS" id="PR00598">
    <property type="entry name" value="HTHMARR"/>
</dbReference>
<proteinExistence type="predicted"/>